<evidence type="ECO:0008006" key="15">
    <source>
        <dbReference type="Google" id="ProtNLM"/>
    </source>
</evidence>
<keyword evidence="4" id="KW-0150">Chloroplast</keyword>
<keyword evidence="8 11" id="KW-1133">Transmembrane helix</keyword>
<evidence type="ECO:0000256" key="5">
    <source>
        <dbReference type="ARBA" id="ARBA00022640"/>
    </source>
</evidence>
<keyword evidence="12" id="KW-0732">Signal</keyword>
<evidence type="ECO:0000256" key="11">
    <source>
        <dbReference type="SAM" id="Phobius"/>
    </source>
</evidence>
<keyword evidence="9 11" id="KW-0472">Membrane</keyword>
<evidence type="ECO:0000256" key="7">
    <source>
        <dbReference type="ARBA" id="ARBA00022946"/>
    </source>
</evidence>
<feature type="signal peptide" evidence="12">
    <location>
        <begin position="1"/>
        <end position="16"/>
    </location>
</feature>
<dbReference type="Proteomes" id="UP001530400">
    <property type="component" value="Unassembled WGS sequence"/>
</dbReference>
<dbReference type="GO" id="GO:0009507">
    <property type="term" value="C:chloroplast"/>
    <property type="evidence" value="ECO:0007669"/>
    <property type="project" value="UniProtKB-SubCell"/>
</dbReference>
<gene>
    <name evidence="13" type="ORF">ACHAWO_013437</name>
</gene>
<dbReference type="InterPro" id="IPR021825">
    <property type="entry name" value="RETICULATA-related"/>
</dbReference>
<accession>A0ABD3NSY5</accession>
<comment type="subcellular location">
    <subcellularLocation>
        <location evidence="1">Membrane</location>
        <topology evidence="1">Multi-pass membrane protein</topology>
    </subcellularLocation>
    <subcellularLocation>
        <location evidence="2">Plastid</location>
        <location evidence="2">Chloroplast</location>
    </subcellularLocation>
</comment>
<keyword evidence="6 11" id="KW-0812">Transmembrane</keyword>
<comment type="similarity">
    <text evidence="3">Belongs to the RETICULATA family.</text>
</comment>
<evidence type="ECO:0000256" key="3">
    <source>
        <dbReference type="ARBA" id="ARBA00010793"/>
    </source>
</evidence>
<feature type="transmembrane region" description="Helical" evidence="11">
    <location>
        <begin position="244"/>
        <end position="263"/>
    </location>
</feature>
<organism evidence="13 14">
    <name type="scientific">Cyclotella atomus</name>
    <dbReference type="NCBI Taxonomy" id="382360"/>
    <lineage>
        <taxon>Eukaryota</taxon>
        <taxon>Sar</taxon>
        <taxon>Stramenopiles</taxon>
        <taxon>Ochrophyta</taxon>
        <taxon>Bacillariophyta</taxon>
        <taxon>Coscinodiscophyceae</taxon>
        <taxon>Thalassiosirophycidae</taxon>
        <taxon>Stephanodiscales</taxon>
        <taxon>Stephanodiscaceae</taxon>
        <taxon>Cyclotella</taxon>
    </lineage>
</organism>
<feature type="compositionally biased region" description="Polar residues" evidence="10">
    <location>
        <begin position="159"/>
        <end position="176"/>
    </location>
</feature>
<evidence type="ECO:0000256" key="6">
    <source>
        <dbReference type="ARBA" id="ARBA00022692"/>
    </source>
</evidence>
<dbReference type="Pfam" id="PF11891">
    <property type="entry name" value="RETICULATA-like"/>
    <property type="match status" value="1"/>
</dbReference>
<evidence type="ECO:0000256" key="12">
    <source>
        <dbReference type="SAM" id="SignalP"/>
    </source>
</evidence>
<feature type="transmembrane region" description="Helical" evidence="11">
    <location>
        <begin position="211"/>
        <end position="232"/>
    </location>
</feature>
<reference evidence="13 14" key="1">
    <citation type="submission" date="2024-10" db="EMBL/GenBank/DDBJ databases">
        <title>Updated reference genomes for cyclostephanoid diatoms.</title>
        <authorList>
            <person name="Roberts W.R."/>
            <person name="Alverson A.J."/>
        </authorList>
    </citation>
    <scope>NUCLEOTIDE SEQUENCE [LARGE SCALE GENOMIC DNA]</scope>
    <source>
        <strain evidence="13 14">AJA010-31</strain>
    </source>
</reference>
<feature type="region of interest" description="Disordered" evidence="10">
    <location>
        <begin position="153"/>
        <end position="176"/>
    </location>
</feature>
<evidence type="ECO:0000256" key="2">
    <source>
        <dbReference type="ARBA" id="ARBA00004229"/>
    </source>
</evidence>
<evidence type="ECO:0000256" key="8">
    <source>
        <dbReference type="ARBA" id="ARBA00022989"/>
    </source>
</evidence>
<name>A0ABD3NSY5_9STRA</name>
<protein>
    <recommendedName>
        <fullName evidence="15">ADP,ATP carrier protein</fullName>
    </recommendedName>
</protein>
<dbReference type="AlphaFoldDB" id="A0ABD3NSY5"/>
<dbReference type="PANTHER" id="PTHR31620">
    <property type="entry name" value="PROTEIN RETICULATA-RELATED 2, CHLOROPLASTIC-RELATED"/>
    <property type="match status" value="1"/>
</dbReference>
<evidence type="ECO:0000256" key="4">
    <source>
        <dbReference type="ARBA" id="ARBA00022528"/>
    </source>
</evidence>
<comment type="caution">
    <text evidence="13">The sequence shown here is derived from an EMBL/GenBank/DDBJ whole genome shotgun (WGS) entry which is preliminary data.</text>
</comment>
<evidence type="ECO:0000256" key="10">
    <source>
        <dbReference type="SAM" id="MobiDB-lite"/>
    </source>
</evidence>
<keyword evidence="7" id="KW-0809">Transit peptide</keyword>
<sequence>MNTLCLLIVGCSFGSALIPSSRSSKTHVKQSTQRVERLGNSAIKRGSQLRTLNTPNDTNKIPRGGSAYTPAALLSSIKLGYEQRVAADPSFLSKSILEIILAAATQYTAEVGRRGGHRILPEIDFVAAGVLTAVFGKYYSMWRVAKTVVSEESDDNKSKYTGNNKTGDSKSSTSWRDTIPTNAFQPTLLDGRTKPNMSSRFMAILLPMPELFRAGVIASAIGYGLTAIMIQLRTILVPEYVMPTVPVPLIGASIYTGVFMAIVSNVRYQLLQGIVEPYMIEEPFLRIETLGESLRHKQGFIGCLGILLRWSGWNRVKGLIIASVRWANGLLGSWIAIGGMRRCGLQKLKS</sequence>
<dbReference type="EMBL" id="JALLPJ020000978">
    <property type="protein sequence ID" value="KAL3778606.1"/>
    <property type="molecule type" value="Genomic_DNA"/>
</dbReference>
<evidence type="ECO:0000313" key="14">
    <source>
        <dbReference type="Proteomes" id="UP001530400"/>
    </source>
</evidence>
<feature type="chain" id="PRO_5044763496" description="ADP,ATP carrier protein" evidence="12">
    <location>
        <begin position="17"/>
        <end position="350"/>
    </location>
</feature>
<dbReference type="GO" id="GO:0016020">
    <property type="term" value="C:membrane"/>
    <property type="evidence" value="ECO:0007669"/>
    <property type="project" value="UniProtKB-SubCell"/>
</dbReference>
<evidence type="ECO:0000256" key="1">
    <source>
        <dbReference type="ARBA" id="ARBA00004141"/>
    </source>
</evidence>
<keyword evidence="5" id="KW-0934">Plastid</keyword>
<proteinExistence type="inferred from homology"/>
<evidence type="ECO:0000313" key="13">
    <source>
        <dbReference type="EMBL" id="KAL3778606.1"/>
    </source>
</evidence>
<keyword evidence="14" id="KW-1185">Reference proteome</keyword>
<evidence type="ECO:0000256" key="9">
    <source>
        <dbReference type="ARBA" id="ARBA00023136"/>
    </source>
</evidence>
<dbReference type="PANTHER" id="PTHR31620:SF8">
    <property type="entry name" value="PROTEIN RETICULATA-RELATED 4, CHLOROPLASTIC-LIKE"/>
    <property type="match status" value="1"/>
</dbReference>